<evidence type="ECO:0008006" key="5">
    <source>
        <dbReference type="Google" id="ProtNLM"/>
    </source>
</evidence>
<reference evidence="3 4" key="1">
    <citation type="submission" date="2019-01" db="EMBL/GenBank/DDBJ databases">
        <authorList>
            <person name="Chen W.-M."/>
        </authorList>
    </citation>
    <scope>NUCLEOTIDE SEQUENCE [LARGE SCALE GENOMIC DNA]</scope>
    <source>
        <strain evidence="3 4">CCP-18</strain>
    </source>
</reference>
<feature type="chain" id="PRO_5018627108" description="Lipoprotein" evidence="2">
    <location>
        <begin position="21"/>
        <end position="518"/>
    </location>
</feature>
<accession>A0A3S2UK24</accession>
<dbReference type="OrthoDB" id="9769023at2"/>
<organism evidence="3 4">
    <name type="scientific">Inhella crocodyli</name>
    <dbReference type="NCBI Taxonomy" id="2499851"/>
    <lineage>
        <taxon>Bacteria</taxon>
        <taxon>Pseudomonadati</taxon>
        <taxon>Pseudomonadota</taxon>
        <taxon>Betaproteobacteria</taxon>
        <taxon>Burkholderiales</taxon>
        <taxon>Sphaerotilaceae</taxon>
        <taxon>Inhella</taxon>
    </lineage>
</organism>
<protein>
    <recommendedName>
        <fullName evidence="5">Lipoprotein</fullName>
    </recommendedName>
</protein>
<gene>
    <name evidence="3" type="ORF">EOD73_02715</name>
</gene>
<dbReference type="Proteomes" id="UP000288587">
    <property type="component" value="Unassembled WGS sequence"/>
</dbReference>
<feature type="signal peptide" evidence="2">
    <location>
        <begin position="1"/>
        <end position="20"/>
    </location>
</feature>
<feature type="compositionally biased region" description="Low complexity" evidence="1">
    <location>
        <begin position="467"/>
        <end position="501"/>
    </location>
</feature>
<comment type="caution">
    <text evidence="3">The sequence shown here is derived from an EMBL/GenBank/DDBJ whole genome shotgun (WGS) entry which is preliminary data.</text>
</comment>
<dbReference type="AlphaFoldDB" id="A0A3S2UK24"/>
<name>A0A3S2UK24_9BURK</name>
<sequence>MRIQKTSARLLLPVSLAVLAGCSSMSSHDKHASAVQSTASTGGLPAALAQHEASVTTDEGRKGLLFNLERGELLYLNKRYADSIDALTTADVKVKEWEETAKTNPSKLLGTVGAALISERLKVYEGQDYEKVFLTTRLAVNRLTLGDLQGARVDIKRTHEREAVIAEFRSKETAKAEEEAKSKGATTSGQSLNGYPVETLNDPEVLSLKNGYQNALSHYLSGWVYEVLNESGLAAPGYRKAIELRPGSPMLEEGLRGLDQRTSFTHKLRQRKTDVLFLVEAGDAPARVSQAFTLPVPVGTSVRAVSISYPVIRPSTDPILGAVQAGGQQLSLDRVVDLNVMARRVLKDEMPGMIFRNFTRAVAKGVMQNELEKRAGMFGALVGMVASAATEQADDRMWRMLPGRIYVARGYMEPGEHMVTIDGRSIGTPIKVDGQYALVPLRLYGNQVVVGQVSQFGQLPAVAQPVAQSAAPAPEAKPQAPAATSKVSAPAKPAPAKKAPTLPELKGSQPAPASKGGL</sequence>
<dbReference type="EMBL" id="SACM01000001">
    <property type="protein sequence ID" value="RVT87946.1"/>
    <property type="molecule type" value="Genomic_DNA"/>
</dbReference>
<evidence type="ECO:0000256" key="2">
    <source>
        <dbReference type="SAM" id="SignalP"/>
    </source>
</evidence>
<evidence type="ECO:0000313" key="4">
    <source>
        <dbReference type="Proteomes" id="UP000288587"/>
    </source>
</evidence>
<feature type="region of interest" description="Disordered" evidence="1">
    <location>
        <begin position="175"/>
        <end position="196"/>
    </location>
</feature>
<evidence type="ECO:0000256" key="1">
    <source>
        <dbReference type="SAM" id="MobiDB-lite"/>
    </source>
</evidence>
<keyword evidence="2" id="KW-0732">Signal</keyword>
<evidence type="ECO:0000313" key="3">
    <source>
        <dbReference type="EMBL" id="RVT87946.1"/>
    </source>
</evidence>
<keyword evidence="4" id="KW-1185">Reference proteome</keyword>
<proteinExistence type="predicted"/>
<feature type="region of interest" description="Disordered" evidence="1">
    <location>
        <begin position="467"/>
        <end position="518"/>
    </location>
</feature>
<dbReference type="PROSITE" id="PS51257">
    <property type="entry name" value="PROKAR_LIPOPROTEIN"/>
    <property type="match status" value="1"/>
</dbReference>